<sequence length="167" mass="17484">MAEPEAPTKIGKFDLNWRNKLEIAIDGQSDPAKADEAKWAPLAAGINNITPAGNDTATNDQYYDGEGFGSADVTSKRFQLTIAGHRLAGDPAQDFVASKSLAIGDDLKTLCRFTLSNGDVIMGQITMQTIVATGGQPGAKQTFSFVAVFNGKPTYTVKAAPSSVGAG</sequence>
<dbReference type="Proteomes" id="UP000050816">
    <property type="component" value="Unassembled WGS sequence"/>
</dbReference>
<evidence type="ECO:0008006" key="3">
    <source>
        <dbReference type="Google" id="ProtNLM"/>
    </source>
</evidence>
<dbReference type="PATRIC" id="fig|1423760.3.peg.928"/>
<dbReference type="RefSeq" id="WP_056955566.1">
    <property type="nucleotide sequence ID" value="NZ_AZFK01000087.1"/>
</dbReference>
<dbReference type="NCBIfam" id="NF047353">
    <property type="entry name" value="tube_lmo2291"/>
    <property type="match status" value="1"/>
</dbReference>
<dbReference type="EMBL" id="AZFK01000087">
    <property type="protein sequence ID" value="KRL87800.1"/>
    <property type="molecule type" value="Genomic_DNA"/>
</dbReference>
<gene>
    <name evidence="1" type="ORF">FC43_GL000902</name>
</gene>
<protein>
    <recommendedName>
        <fullName evidence="3">Capsid protein</fullName>
    </recommendedName>
</protein>
<accession>A0A0R1U9I9</accession>
<name>A0A0R1U9I9_9LACO</name>
<dbReference type="AlphaFoldDB" id="A0A0R1U9I9"/>
<reference evidence="1 2" key="1">
    <citation type="journal article" date="2015" name="Genome Announc.">
        <title>Expanding the biotechnology potential of lactobacilli through comparative genomics of 213 strains and associated genera.</title>
        <authorList>
            <person name="Sun Z."/>
            <person name="Harris H.M."/>
            <person name="McCann A."/>
            <person name="Guo C."/>
            <person name="Argimon S."/>
            <person name="Zhang W."/>
            <person name="Yang X."/>
            <person name="Jeffery I.B."/>
            <person name="Cooney J.C."/>
            <person name="Kagawa T.F."/>
            <person name="Liu W."/>
            <person name="Song Y."/>
            <person name="Salvetti E."/>
            <person name="Wrobel A."/>
            <person name="Rasinkangas P."/>
            <person name="Parkhill J."/>
            <person name="Rea M.C."/>
            <person name="O'Sullivan O."/>
            <person name="Ritari J."/>
            <person name="Douillard F.P."/>
            <person name="Paul Ross R."/>
            <person name="Yang R."/>
            <person name="Briner A.E."/>
            <person name="Felis G.E."/>
            <person name="de Vos W.M."/>
            <person name="Barrangou R."/>
            <person name="Klaenhammer T.R."/>
            <person name="Caufield P.W."/>
            <person name="Cui Y."/>
            <person name="Zhang H."/>
            <person name="O'Toole P.W."/>
        </authorList>
    </citation>
    <scope>NUCLEOTIDE SEQUENCE [LARGE SCALE GENOMIC DNA]</scope>
    <source>
        <strain evidence="1 2">DSM 15946</strain>
    </source>
</reference>
<comment type="caution">
    <text evidence="1">The sequence shown here is derived from an EMBL/GenBank/DDBJ whole genome shotgun (WGS) entry which is preliminary data.</text>
</comment>
<evidence type="ECO:0000313" key="2">
    <source>
        <dbReference type="Proteomes" id="UP000050816"/>
    </source>
</evidence>
<proteinExistence type="predicted"/>
<evidence type="ECO:0000313" key="1">
    <source>
        <dbReference type="EMBL" id="KRL87800.1"/>
    </source>
</evidence>
<organism evidence="1 2">
    <name type="scientific">Limosilactobacillus ingluviei DSM 15946</name>
    <dbReference type="NCBI Taxonomy" id="1423760"/>
    <lineage>
        <taxon>Bacteria</taxon>
        <taxon>Bacillati</taxon>
        <taxon>Bacillota</taxon>
        <taxon>Bacilli</taxon>
        <taxon>Lactobacillales</taxon>
        <taxon>Lactobacillaceae</taxon>
        <taxon>Limosilactobacillus</taxon>
    </lineage>
</organism>